<feature type="transmembrane region" description="Helical" evidence="8">
    <location>
        <begin position="78"/>
        <end position="95"/>
    </location>
</feature>
<feature type="transmembrane region" description="Helical" evidence="8">
    <location>
        <begin position="262"/>
        <end position="281"/>
    </location>
</feature>
<dbReference type="PANTHER" id="PTHR33908:SF3">
    <property type="entry name" value="UNDECAPRENYL PHOSPHATE-ALPHA-4-AMINO-4-DEOXY-L-ARABINOSE ARABINOSYL TRANSFERASE"/>
    <property type="match status" value="1"/>
</dbReference>
<dbReference type="InterPro" id="IPR050297">
    <property type="entry name" value="LipidA_mod_glycosyltrf_83"/>
</dbReference>
<keyword evidence="2" id="KW-1003">Cell membrane</keyword>
<feature type="transmembrane region" description="Helical" evidence="8">
    <location>
        <begin position="102"/>
        <end position="121"/>
    </location>
</feature>
<comment type="subcellular location">
    <subcellularLocation>
        <location evidence="1">Cell membrane</location>
        <topology evidence="1">Multi-pass membrane protein</topology>
    </subcellularLocation>
</comment>
<evidence type="ECO:0000256" key="8">
    <source>
        <dbReference type="SAM" id="Phobius"/>
    </source>
</evidence>
<dbReference type="InterPro" id="IPR038731">
    <property type="entry name" value="RgtA/B/C-like"/>
</dbReference>
<dbReference type="GO" id="GO:0005886">
    <property type="term" value="C:plasma membrane"/>
    <property type="evidence" value="ECO:0007669"/>
    <property type="project" value="UniProtKB-SubCell"/>
</dbReference>
<gene>
    <name evidence="10" type="ORF">FE263_04350</name>
</gene>
<feature type="transmembrane region" description="Helical" evidence="8">
    <location>
        <begin position="54"/>
        <end position="72"/>
    </location>
</feature>
<protein>
    <submittedName>
        <fullName evidence="10">Glycosyl transferase</fullName>
    </submittedName>
</protein>
<dbReference type="OrthoDB" id="9810951at2"/>
<dbReference type="AlphaFoldDB" id="A0A5R9JAU7"/>
<evidence type="ECO:0000256" key="3">
    <source>
        <dbReference type="ARBA" id="ARBA00022676"/>
    </source>
</evidence>
<keyword evidence="11" id="KW-1185">Reference proteome</keyword>
<evidence type="ECO:0000256" key="1">
    <source>
        <dbReference type="ARBA" id="ARBA00004651"/>
    </source>
</evidence>
<dbReference type="Pfam" id="PF13231">
    <property type="entry name" value="PMT_2"/>
    <property type="match status" value="1"/>
</dbReference>
<proteinExistence type="predicted"/>
<keyword evidence="5 8" id="KW-0812">Transmembrane</keyword>
<evidence type="ECO:0000256" key="2">
    <source>
        <dbReference type="ARBA" id="ARBA00022475"/>
    </source>
</evidence>
<feature type="transmembrane region" description="Helical" evidence="8">
    <location>
        <begin position="321"/>
        <end position="343"/>
    </location>
</feature>
<feature type="transmembrane region" description="Helical" evidence="8">
    <location>
        <begin position="384"/>
        <end position="404"/>
    </location>
</feature>
<comment type="caution">
    <text evidence="10">The sequence shown here is derived from an EMBL/GenBank/DDBJ whole genome shotgun (WGS) entry which is preliminary data.</text>
</comment>
<dbReference type="PANTHER" id="PTHR33908">
    <property type="entry name" value="MANNOSYLTRANSFERASE YKCB-RELATED"/>
    <property type="match status" value="1"/>
</dbReference>
<keyword evidence="7 8" id="KW-0472">Membrane</keyword>
<feature type="transmembrane region" description="Helical" evidence="8">
    <location>
        <begin position="287"/>
        <end position="309"/>
    </location>
</feature>
<organism evidence="10 11">
    <name type="scientific">Lichenicoccus roseus</name>
    <dbReference type="NCBI Taxonomy" id="2683649"/>
    <lineage>
        <taxon>Bacteria</taxon>
        <taxon>Pseudomonadati</taxon>
        <taxon>Pseudomonadota</taxon>
        <taxon>Alphaproteobacteria</taxon>
        <taxon>Acetobacterales</taxon>
        <taxon>Acetobacteraceae</taxon>
        <taxon>Lichenicoccus</taxon>
    </lineage>
</organism>
<evidence type="ECO:0000256" key="4">
    <source>
        <dbReference type="ARBA" id="ARBA00022679"/>
    </source>
</evidence>
<evidence type="ECO:0000256" key="5">
    <source>
        <dbReference type="ARBA" id="ARBA00022692"/>
    </source>
</evidence>
<keyword evidence="6 8" id="KW-1133">Transmembrane helix</keyword>
<evidence type="ECO:0000259" key="9">
    <source>
        <dbReference type="Pfam" id="PF13231"/>
    </source>
</evidence>
<feature type="transmembrane region" description="Helical" evidence="8">
    <location>
        <begin position="349"/>
        <end position="372"/>
    </location>
</feature>
<evidence type="ECO:0000313" key="10">
    <source>
        <dbReference type="EMBL" id="TLU74692.1"/>
    </source>
</evidence>
<feature type="transmembrane region" description="Helical" evidence="8">
    <location>
        <begin position="133"/>
        <end position="159"/>
    </location>
</feature>
<keyword evidence="3" id="KW-0328">Glycosyltransferase</keyword>
<feature type="transmembrane region" description="Helical" evidence="8">
    <location>
        <begin position="180"/>
        <end position="200"/>
    </location>
</feature>
<name>A0A5R9JAU7_9PROT</name>
<evidence type="ECO:0000256" key="7">
    <source>
        <dbReference type="ARBA" id="ARBA00023136"/>
    </source>
</evidence>
<dbReference type="EMBL" id="VCDI01000001">
    <property type="protein sequence ID" value="TLU74692.1"/>
    <property type="molecule type" value="Genomic_DNA"/>
</dbReference>
<accession>A0A5R9JAU7</accession>
<dbReference type="GO" id="GO:0010041">
    <property type="term" value="P:response to iron(III) ion"/>
    <property type="evidence" value="ECO:0007669"/>
    <property type="project" value="TreeGrafter"/>
</dbReference>
<dbReference type="GO" id="GO:0009103">
    <property type="term" value="P:lipopolysaccharide biosynthetic process"/>
    <property type="evidence" value="ECO:0007669"/>
    <property type="project" value="TreeGrafter"/>
</dbReference>
<keyword evidence="4 10" id="KW-0808">Transferase</keyword>
<evidence type="ECO:0000313" key="11">
    <source>
        <dbReference type="Proteomes" id="UP000305654"/>
    </source>
</evidence>
<dbReference type="Proteomes" id="UP000305654">
    <property type="component" value="Unassembled WGS sequence"/>
</dbReference>
<dbReference type="GO" id="GO:0016763">
    <property type="term" value="F:pentosyltransferase activity"/>
    <property type="evidence" value="ECO:0007669"/>
    <property type="project" value="TreeGrafter"/>
</dbReference>
<feature type="transmembrane region" description="Helical" evidence="8">
    <location>
        <begin position="233"/>
        <end position="255"/>
    </location>
</feature>
<feature type="domain" description="Glycosyltransferase RgtA/B/C/D-like" evidence="9">
    <location>
        <begin position="44"/>
        <end position="195"/>
    </location>
</feature>
<sequence>MEASAQMLQSGNFVDVRFQDQPRYLQPAGIYWLEAAAVAATGTLEHRQVWGWRIPSLIAVVGATLLTASIGASLFGPAAGLFAALLLSVSVLMTAEGRMATIDSTLLLSILLVEFALLRTWRGRHDAQPAPAWVAALYWVALGCGLMLKGPVVLIPGFGTPLALALTERRFSWLRRLRPAWGVPLMLVIVLPWCIAIWLVSHGSFFSRAVGTNFLGKVASGQQAHGLPPGYHLLVFAIAFWPGSLFAACAIPFAWARRRQDAVRFLLCWIIPHWVVFELIATKLPHYVLPTYPAIAILTAAALVAPEGWAPPRRIVGRILLAIYGLVWLLVGIGIAGAGPVLLWRLQHVVSPVAGFVSLLAIALVLASAWLLWPLREPRRALGFAAAAALMTYASLFIVVLPALRTIWLSPRIAAMVAAVRPCPDSVLASTSFSEPSLVFLVGKDTRLIGAAEAADLLAQDRRCAMALVGSRDLAAFQARLSADGIAARQLGRLDGVNYSTGRHLDLTLFKTRP</sequence>
<evidence type="ECO:0000256" key="6">
    <source>
        <dbReference type="ARBA" id="ARBA00022989"/>
    </source>
</evidence>
<reference evidence="10 11" key="1">
    <citation type="submission" date="2019-05" db="EMBL/GenBank/DDBJ databases">
        <authorList>
            <person name="Pankratov T."/>
            <person name="Grouzdev D."/>
        </authorList>
    </citation>
    <scope>NUCLEOTIDE SEQUENCE [LARGE SCALE GENOMIC DNA]</scope>
    <source>
        <strain evidence="10 11">KEBCLARHB70R</strain>
    </source>
</reference>